<dbReference type="GO" id="GO:0004497">
    <property type="term" value="F:monooxygenase activity"/>
    <property type="evidence" value="ECO:0007669"/>
    <property type="project" value="UniProtKB-KW"/>
</dbReference>
<dbReference type="PANTHER" id="PTHR46206">
    <property type="entry name" value="CYTOCHROME P450"/>
    <property type="match status" value="1"/>
</dbReference>
<comment type="cofactor">
    <cofactor evidence="1">
        <name>heme</name>
        <dbReference type="ChEBI" id="CHEBI:30413"/>
    </cofactor>
</comment>
<name>A0AAD7G3V3_MYCRO</name>
<dbReference type="Gene3D" id="1.10.630.10">
    <property type="entry name" value="Cytochrome P450"/>
    <property type="match status" value="1"/>
</dbReference>
<keyword evidence="5 6" id="KW-0408">Iron</keyword>
<dbReference type="CDD" id="cd11041">
    <property type="entry name" value="CYP503A1-like"/>
    <property type="match status" value="1"/>
</dbReference>
<evidence type="ECO:0000313" key="8">
    <source>
        <dbReference type="Proteomes" id="UP001221757"/>
    </source>
</evidence>
<dbReference type="InterPro" id="IPR017972">
    <property type="entry name" value="Cyt_P450_CS"/>
</dbReference>
<evidence type="ECO:0000256" key="1">
    <source>
        <dbReference type="ARBA" id="ARBA00001971"/>
    </source>
</evidence>
<gene>
    <name evidence="7" type="ORF">B0H17DRAFT_1147385</name>
</gene>
<reference evidence="7" key="1">
    <citation type="submission" date="2023-03" db="EMBL/GenBank/DDBJ databases">
        <title>Massive genome expansion in bonnet fungi (Mycena s.s.) driven by repeated elements and novel gene families across ecological guilds.</title>
        <authorList>
            <consortium name="Lawrence Berkeley National Laboratory"/>
            <person name="Harder C.B."/>
            <person name="Miyauchi S."/>
            <person name="Viragh M."/>
            <person name="Kuo A."/>
            <person name="Thoen E."/>
            <person name="Andreopoulos B."/>
            <person name="Lu D."/>
            <person name="Skrede I."/>
            <person name="Drula E."/>
            <person name="Henrissat B."/>
            <person name="Morin E."/>
            <person name="Kohler A."/>
            <person name="Barry K."/>
            <person name="LaButti K."/>
            <person name="Morin E."/>
            <person name="Salamov A."/>
            <person name="Lipzen A."/>
            <person name="Mereny Z."/>
            <person name="Hegedus B."/>
            <person name="Baldrian P."/>
            <person name="Stursova M."/>
            <person name="Weitz H."/>
            <person name="Taylor A."/>
            <person name="Grigoriev I.V."/>
            <person name="Nagy L.G."/>
            <person name="Martin F."/>
            <person name="Kauserud H."/>
        </authorList>
    </citation>
    <scope>NUCLEOTIDE SEQUENCE</scope>
    <source>
        <strain evidence="7">CBHHK067</strain>
    </source>
</reference>
<evidence type="ECO:0000256" key="6">
    <source>
        <dbReference type="RuleBase" id="RU000461"/>
    </source>
</evidence>
<dbReference type="PROSITE" id="PS00086">
    <property type="entry name" value="CYTOCHROME_P450"/>
    <property type="match status" value="1"/>
</dbReference>
<keyword evidence="6" id="KW-0349">Heme</keyword>
<dbReference type="GO" id="GO:0005506">
    <property type="term" value="F:iron ion binding"/>
    <property type="evidence" value="ECO:0007669"/>
    <property type="project" value="InterPro"/>
</dbReference>
<keyword evidence="4 6" id="KW-0560">Oxidoreductase</keyword>
<keyword evidence="6" id="KW-0503">Monooxygenase</keyword>
<evidence type="ECO:0000256" key="3">
    <source>
        <dbReference type="ARBA" id="ARBA00022723"/>
    </source>
</evidence>
<keyword evidence="3 6" id="KW-0479">Metal-binding</keyword>
<protein>
    <submittedName>
        <fullName evidence="7">Cytochrome P450</fullName>
    </submittedName>
</protein>
<evidence type="ECO:0000313" key="7">
    <source>
        <dbReference type="EMBL" id="KAJ7652561.1"/>
    </source>
</evidence>
<dbReference type="GO" id="GO:0020037">
    <property type="term" value="F:heme binding"/>
    <property type="evidence" value="ECO:0007669"/>
    <property type="project" value="InterPro"/>
</dbReference>
<dbReference type="Pfam" id="PF00067">
    <property type="entry name" value="p450"/>
    <property type="match status" value="1"/>
</dbReference>
<evidence type="ECO:0000256" key="4">
    <source>
        <dbReference type="ARBA" id="ARBA00023002"/>
    </source>
</evidence>
<proteinExistence type="inferred from homology"/>
<evidence type="ECO:0000256" key="5">
    <source>
        <dbReference type="ARBA" id="ARBA00023004"/>
    </source>
</evidence>
<keyword evidence="8" id="KW-1185">Reference proteome</keyword>
<dbReference type="Proteomes" id="UP001221757">
    <property type="component" value="Unassembled WGS sequence"/>
</dbReference>
<dbReference type="EMBL" id="JARKIE010000347">
    <property type="protein sequence ID" value="KAJ7652561.1"/>
    <property type="molecule type" value="Genomic_DNA"/>
</dbReference>
<comment type="similarity">
    <text evidence="2 6">Belongs to the cytochrome P450 family.</text>
</comment>
<dbReference type="SUPFAM" id="SSF48264">
    <property type="entry name" value="Cytochrome P450"/>
    <property type="match status" value="1"/>
</dbReference>
<evidence type="ECO:0000256" key="2">
    <source>
        <dbReference type="ARBA" id="ARBA00010617"/>
    </source>
</evidence>
<organism evidence="7 8">
    <name type="scientific">Mycena rosella</name>
    <name type="common">Pink bonnet</name>
    <name type="synonym">Agaricus rosellus</name>
    <dbReference type="NCBI Taxonomy" id="1033263"/>
    <lineage>
        <taxon>Eukaryota</taxon>
        <taxon>Fungi</taxon>
        <taxon>Dikarya</taxon>
        <taxon>Basidiomycota</taxon>
        <taxon>Agaricomycotina</taxon>
        <taxon>Agaricomycetes</taxon>
        <taxon>Agaricomycetidae</taxon>
        <taxon>Agaricales</taxon>
        <taxon>Marasmiineae</taxon>
        <taxon>Mycenaceae</taxon>
        <taxon>Mycena</taxon>
    </lineage>
</organism>
<sequence length="322" mass="36256">MGPEVTKNPYHADAIRGNLTRNLGWCFPEVRDEIEHAFEDLLSLEGNEFHVRPNIMEVIARTSNRLFTGLTLCRTPEYLDLVILYTITVFMSGQIIGLLPDSSNHLISWLLDVAEGEERTTPTLALRILATNAAAIHTSSMALTAALFDLANYPEHILPMREEVENIDSFLCESQRLSIGAVVANEGFTFSDGTTIPYGSFLSVPATPINYDPDNYKHAATFDGRFSRMREQSVCQDDTSEGHHIFNRHMVSTAPDHVVFGQGHHACPGRFFAATELKAMLPHILLNYDVKAETKGVRPPDRWFEVVRFPNAWGNIMIWRRP</sequence>
<accession>A0AAD7G3V3</accession>
<dbReference type="AlphaFoldDB" id="A0AAD7G3V3"/>
<dbReference type="InterPro" id="IPR001128">
    <property type="entry name" value="Cyt_P450"/>
</dbReference>
<dbReference type="GO" id="GO:0016705">
    <property type="term" value="F:oxidoreductase activity, acting on paired donors, with incorporation or reduction of molecular oxygen"/>
    <property type="evidence" value="ECO:0007669"/>
    <property type="project" value="InterPro"/>
</dbReference>
<dbReference type="InterPro" id="IPR036396">
    <property type="entry name" value="Cyt_P450_sf"/>
</dbReference>
<comment type="caution">
    <text evidence="7">The sequence shown here is derived from an EMBL/GenBank/DDBJ whole genome shotgun (WGS) entry which is preliminary data.</text>
</comment>